<dbReference type="PANTHER" id="PTHR47270">
    <property type="entry name" value="PROTEIN MLP1-LIKE"/>
    <property type="match status" value="1"/>
</dbReference>
<dbReference type="EMBL" id="QZWG01000018">
    <property type="protein sequence ID" value="RZB51477.1"/>
    <property type="molecule type" value="Genomic_DNA"/>
</dbReference>
<feature type="domain" description="C2 NT-type" evidence="1">
    <location>
        <begin position="1"/>
        <end position="113"/>
    </location>
</feature>
<evidence type="ECO:0000313" key="2">
    <source>
        <dbReference type="EMBL" id="RZB51477.1"/>
    </source>
</evidence>
<sequence>REKGRNNLFVSIISIETGETIAKSGKAAVQNGECHWEDSMPSTIWISDDSLQDNEGFLLKLVVAMGSARFGTLGEATINLASYIRPETSTASLPLIQHCSHGTILQVRIMFSNTSLFKIPFFLF</sequence>
<feature type="non-terminal residue" evidence="2">
    <location>
        <position position="1"/>
    </location>
</feature>
<dbReference type="PANTHER" id="PTHR47270:SF13">
    <property type="entry name" value="HEAVY CHAIN-LIKE PROTEIN, PUTATIVE-RELATED"/>
    <property type="match status" value="1"/>
</dbReference>
<gene>
    <name evidence="2" type="ORF">D0Y65_048061</name>
</gene>
<dbReference type="Pfam" id="PF10358">
    <property type="entry name" value="NT-C2"/>
    <property type="match status" value="1"/>
</dbReference>
<dbReference type="Proteomes" id="UP000289340">
    <property type="component" value="Chromosome 18"/>
</dbReference>
<evidence type="ECO:0000313" key="3">
    <source>
        <dbReference type="Proteomes" id="UP000289340"/>
    </source>
</evidence>
<organism evidence="2 3">
    <name type="scientific">Glycine soja</name>
    <name type="common">Wild soybean</name>
    <dbReference type="NCBI Taxonomy" id="3848"/>
    <lineage>
        <taxon>Eukaryota</taxon>
        <taxon>Viridiplantae</taxon>
        <taxon>Streptophyta</taxon>
        <taxon>Embryophyta</taxon>
        <taxon>Tracheophyta</taxon>
        <taxon>Spermatophyta</taxon>
        <taxon>Magnoliopsida</taxon>
        <taxon>eudicotyledons</taxon>
        <taxon>Gunneridae</taxon>
        <taxon>Pentapetalae</taxon>
        <taxon>rosids</taxon>
        <taxon>fabids</taxon>
        <taxon>Fabales</taxon>
        <taxon>Fabaceae</taxon>
        <taxon>Papilionoideae</taxon>
        <taxon>50 kb inversion clade</taxon>
        <taxon>NPAAA clade</taxon>
        <taxon>indigoferoid/millettioid clade</taxon>
        <taxon>Phaseoleae</taxon>
        <taxon>Glycine</taxon>
        <taxon>Glycine subgen. Soja</taxon>
    </lineage>
</organism>
<dbReference type="InterPro" id="IPR019448">
    <property type="entry name" value="NT-C2"/>
</dbReference>
<protein>
    <recommendedName>
        <fullName evidence="1">C2 NT-type domain-containing protein</fullName>
    </recommendedName>
</protein>
<dbReference type="PROSITE" id="PS51840">
    <property type="entry name" value="C2_NT"/>
    <property type="match status" value="1"/>
</dbReference>
<name>A0A445FRF4_GLYSO</name>
<proteinExistence type="predicted"/>
<keyword evidence="3" id="KW-1185">Reference proteome</keyword>
<reference evidence="2 3" key="1">
    <citation type="submission" date="2018-09" db="EMBL/GenBank/DDBJ databases">
        <title>A high-quality reference genome of wild soybean provides a powerful tool to mine soybean genomes.</title>
        <authorList>
            <person name="Xie M."/>
            <person name="Chung C.Y.L."/>
            <person name="Li M.-W."/>
            <person name="Wong F.-L."/>
            <person name="Chan T.-F."/>
            <person name="Lam H.-M."/>
        </authorList>
    </citation>
    <scope>NUCLEOTIDE SEQUENCE [LARGE SCALE GENOMIC DNA]</scope>
    <source>
        <strain evidence="3">cv. W05</strain>
        <tissue evidence="2">Hypocotyl of etiolated seedlings</tissue>
    </source>
</reference>
<evidence type="ECO:0000259" key="1">
    <source>
        <dbReference type="PROSITE" id="PS51840"/>
    </source>
</evidence>
<comment type="caution">
    <text evidence="2">The sequence shown here is derived from an EMBL/GenBank/DDBJ whole genome shotgun (WGS) entry which is preliminary data.</text>
</comment>
<dbReference type="AlphaFoldDB" id="A0A445FRF4"/>
<accession>A0A445FRF4</accession>